<evidence type="ECO:0008006" key="4">
    <source>
        <dbReference type="Google" id="ProtNLM"/>
    </source>
</evidence>
<dbReference type="Proteomes" id="UP000262825">
    <property type="component" value="Unassembled WGS sequence"/>
</dbReference>
<keyword evidence="1" id="KW-0472">Membrane</keyword>
<evidence type="ECO:0000256" key="1">
    <source>
        <dbReference type="SAM" id="Phobius"/>
    </source>
</evidence>
<evidence type="ECO:0000313" key="3">
    <source>
        <dbReference type="Proteomes" id="UP000262825"/>
    </source>
</evidence>
<feature type="transmembrane region" description="Helical" evidence="1">
    <location>
        <begin position="295"/>
        <end position="312"/>
    </location>
</feature>
<protein>
    <recommendedName>
        <fullName evidence="4">Genetic interactor of prohibitin 7, mitochondrial</fullName>
    </recommendedName>
</protein>
<organism evidence="2 3">
    <name type="scientific">Saccharomycodes ludwigii</name>
    <dbReference type="NCBI Taxonomy" id="36035"/>
    <lineage>
        <taxon>Eukaryota</taxon>
        <taxon>Fungi</taxon>
        <taxon>Dikarya</taxon>
        <taxon>Ascomycota</taxon>
        <taxon>Saccharomycotina</taxon>
        <taxon>Saccharomycetes</taxon>
        <taxon>Saccharomycodales</taxon>
        <taxon>Saccharomycodaceae</taxon>
        <taxon>Saccharomycodes</taxon>
    </lineage>
</organism>
<dbReference type="VEuPathDB" id="FungiDB:SCODWIG_01287"/>
<keyword evidence="1" id="KW-0812">Transmembrane</keyword>
<dbReference type="AlphaFoldDB" id="A0A376B4A6"/>
<evidence type="ECO:0000313" key="2">
    <source>
        <dbReference type="EMBL" id="SSD59526.1"/>
    </source>
</evidence>
<dbReference type="EMBL" id="UFAJ01000156">
    <property type="protein sequence ID" value="SSD59526.1"/>
    <property type="molecule type" value="Genomic_DNA"/>
</dbReference>
<name>A0A376B4A6_9ASCO</name>
<gene>
    <name evidence="2" type="ORF">SCODWIG_01287</name>
</gene>
<keyword evidence="1" id="KW-1133">Transmembrane helix</keyword>
<accession>A0A376B4A6</accession>
<sequence>MLKIPLLCRGSTGLKHQQTTDIPRSLLIKQHRRLNEETLGAGSAKNKNETNTLFITSLKDITGFFNPGGFKDEEYEQLHLDKLNTLANNGALQELLLLKFGIKHYPIKPMDNQDPIPIKLMLESWKTLTFEELELLNFHLDQITAIMGMTNNNDGVSNNTESKIDGANHPEITEQQQTIQTNENKTGDSNYIDFSSLEYLYTWKNLPIQYKQLLYYRSYGSYGPREDLVFPINPHDPPQDLIWKQPSVVVNGNGICTDGKIKVRKLIASELNNVWKCSEARMKYLNTELKRIDPVSRFIIWIIFGVSLYCLYQDKTLEQKEKKENGKKA</sequence>
<keyword evidence="3" id="KW-1185">Reference proteome</keyword>
<reference evidence="3" key="1">
    <citation type="submission" date="2018-06" db="EMBL/GenBank/DDBJ databases">
        <authorList>
            <person name="Guldener U."/>
        </authorList>
    </citation>
    <scope>NUCLEOTIDE SEQUENCE [LARGE SCALE GENOMIC DNA]</scope>
    <source>
        <strain evidence="3">UTAD17</strain>
    </source>
</reference>
<proteinExistence type="predicted"/>